<keyword evidence="4 7" id="KW-1133">Transmembrane helix</keyword>
<reference evidence="9" key="1">
    <citation type="submission" date="2023-06" db="EMBL/GenBank/DDBJ databases">
        <title>Gordonia sp. nov. and Pseudochrobactrum sp. nov., two species isolated from the burying beetle Nicrophorus vespilloides.</title>
        <authorList>
            <person name="Poehlein A."/>
            <person name="Guzman J."/>
            <person name="Daniel R."/>
            <person name="Vilcinskas A."/>
        </authorList>
    </citation>
    <scope>NUCLEOTIDE SEQUENCE</scope>
    <source>
        <strain evidence="9">MP11Mi</strain>
    </source>
</reference>
<evidence type="ECO:0000313" key="9">
    <source>
        <dbReference type="EMBL" id="WOC11903.1"/>
    </source>
</evidence>
<accession>A0AA97GTC0</accession>
<dbReference type="RefSeq" id="WP_420041177.1">
    <property type="nucleotide sequence ID" value="NZ_CP128986.1"/>
</dbReference>
<gene>
    <name evidence="9" type="primary">mdtD_1</name>
    <name evidence="9" type="ORF">MP11Mi_09830</name>
</gene>
<evidence type="ECO:0000256" key="5">
    <source>
        <dbReference type="ARBA" id="ARBA00023136"/>
    </source>
</evidence>
<dbReference type="InterPro" id="IPR011701">
    <property type="entry name" value="MFS"/>
</dbReference>
<feature type="transmembrane region" description="Helical" evidence="7">
    <location>
        <begin position="398"/>
        <end position="420"/>
    </location>
</feature>
<keyword evidence="3 7" id="KW-0812">Transmembrane</keyword>
<dbReference type="CDD" id="cd17321">
    <property type="entry name" value="MFS_MMR_MDR_like"/>
    <property type="match status" value="1"/>
</dbReference>
<dbReference type="SUPFAM" id="SSF103473">
    <property type="entry name" value="MFS general substrate transporter"/>
    <property type="match status" value="1"/>
</dbReference>
<evidence type="ECO:0000259" key="8">
    <source>
        <dbReference type="PROSITE" id="PS50850"/>
    </source>
</evidence>
<feature type="transmembrane region" description="Helical" evidence="7">
    <location>
        <begin position="142"/>
        <end position="168"/>
    </location>
</feature>
<feature type="transmembrane region" description="Helical" evidence="7">
    <location>
        <begin position="248"/>
        <end position="269"/>
    </location>
</feature>
<dbReference type="PANTHER" id="PTHR42718">
    <property type="entry name" value="MAJOR FACILITATOR SUPERFAMILY MULTIDRUG TRANSPORTER MFSC"/>
    <property type="match status" value="1"/>
</dbReference>
<feature type="transmembrane region" description="Helical" evidence="7">
    <location>
        <begin position="308"/>
        <end position="329"/>
    </location>
</feature>
<feature type="domain" description="Major facilitator superfamily (MFS) profile" evidence="8">
    <location>
        <begin position="18"/>
        <end position="424"/>
    </location>
</feature>
<dbReference type="GO" id="GO:0005886">
    <property type="term" value="C:plasma membrane"/>
    <property type="evidence" value="ECO:0007669"/>
    <property type="project" value="UniProtKB-SubCell"/>
</dbReference>
<comment type="subcellular location">
    <subcellularLocation>
        <location evidence="1">Cell membrane</location>
        <topology evidence="1">Multi-pass membrane protein</topology>
    </subcellularLocation>
</comment>
<dbReference type="AlphaFoldDB" id="A0AA97GTC0"/>
<dbReference type="PANTHER" id="PTHR42718:SF9">
    <property type="entry name" value="MAJOR FACILITATOR SUPERFAMILY MULTIDRUG TRANSPORTER MFSC"/>
    <property type="match status" value="1"/>
</dbReference>
<feature type="transmembrane region" description="Helical" evidence="7">
    <location>
        <begin position="21"/>
        <end position="41"/>
    </location>
</feature>
<organism evidence="9">
    <name type="scientific">Gordonia sp. MP11Mi</name>
    <dbReference type="NCBI Taxonomy" id="3022769"/>
    <lineage>
        <taxon>Bacteria</taxon>
        <taxon>Bacillati</taxon>
        <taxon>Actinomycetota</taxon>
        <taxon>Actinomycetes</taxon>
        <taxon>Mycobacteriales</taxon>
        <taxon>Gordoniaceae</taxon>
        <taxon>Gordonia</taxon>
    </lineage>
</organism>
<evidence type="ECO:0000256" key="7">
    <source>
        <dbReference type="SAM" id="Phobius"/>
    </source>
</evidence>
<feature type="transmembrane region" description="Helical" evidence="7">
    <location>
        <begin position="281"/>
        <end position="302"/>
    </location>
</feature>
<evidence type="ECO:0000256" key="6">
    <source>
        <dbReference type="SAM" id="MobiDB-lite"/>
    </source>
</evidence>
<feature type="transmembrane region" description="Helical" evidence="7">
    <location>
        <begin position="215"/>
        <end position="236"/>
    </location>
</feature>
<protein>
    <submittedName>
        <fullName evidence="9">Multidrug resistance protein MdtD</fullName>
    </submittedName>
</protein>
<evidence type="ECO:0000256" key="3">
    <source>
        <dbReference type="ARBA" id="ARBA00022692"/>
    </source>
</evidence>
<dbReference type="PROSITE" id="PS50850">
    <property type="entry name" value="MFS"/>
    <property type="match status" value="1"/>
</dbReference>
<name>A0AA97GTC0_9ACTN</name>
<feature type="transmembrane region" description="Helical" evidence="7">
    <location>
        <begin position="174"/>
        <end position="194"/>
    </location>
</feature>
<dbReference type="GO" id="GO:0022857">
    <property type="term" value="F:transmembrane transporter activity"/>
    <property type="evidence" value="ECO:0007669"/>
    <property type="project" value="InterPro"/>
</dbReference>
<feature type="region of interest" description="Disordered" evidence="6">
    <location>
        <begin position="426"/>
        <end position="492"/>
    </location>
</feature>
<evidence type="ECO:0000256" key="1">
    <source>
        <dbReference type="ARBA" id="ARBA00004651"/>
    </source>
</evidence>
<feature type="transmembrane region" description="Helical" evidence="7">
    <location>
        <begin position="350"/>
        <end position="367"/>
    </location>
</feature>
<dbReference type="EMBL" id="CP128986">
    <property type="protein sequence ID" value="WOC11903.1"/>
    <property type="molecule type" value="Genomic_DNA"/>
</dbReference>
<dbReference type="Gene3D" id="1.20.1720.10">
    <property type="entry name" value="Multidrug resistance protein D"/>
    <property type="match status" value="1"/>
</dbReference>
<keyword evidence="5 7" id="KW-0472">Membrane</keyword>
<feature type="transmembrane region" description="Helical" evidence="7">
    <location>
        <begin position="87"/>
        <end position="107"/>
    </location>
</feature>
<keyword evidence="2" id="KW-0813">Transport</keyword>
<dbReference type="InterPro" id="IPR036259">
    <property type="entry name" value="MFS_trans_sf"/>
</dbReference>
<feature type="compositionally biased region" description="Basic and acidic residues" evidence="6">
    <location>
        <begin position="474"/>
        <end position="492"/>
    </location>
</feature>
<evidence type="ECO:0000256" key="4">
    <source>
        <dbReference type="ARBA" id="ARBA00022989"/>
    </source>
</evidence>
<evidence type="ECO:0000256" key="2">
    <source>
        <dbReference type="ARBA" id="ARBA00022448"/>
    </source>
</evidence>
<sequence>MTVNSQDAPATNAPNRWTLPIVLIAQFVTPMSIAGTAIALPKISDDLGAQPAALQWVVNGFNVVFAVGVLGWGVLSDRIGYRATFAGGAAVFAASTIVSVCAPSLLVLDIARAVAGLGAAAVLTGASSMLSNAYDSAARTRAFALFGTINGLGLALGPTIAGLLVAGIGWRGVFAVQGIVLAGAALGSRVLPGVAASGRERGPVLDLSLLRNREFLAMCLVPVAGAIGFVTLLTYLPSALSGIKSMSPGTAGLAMLAMTAPVLVAPSLVDRLVRTVRVVTVGSVVYVSLLALILGNVGILLLSESRSIVWVVVPMILLGFGFGLPIGLVDGHALAVVPAERAGTAAGVLNFFRIGSEAVFVAGYAYLLSTLIGRRLTGAAADDTAAGQPGHADAYRGAFGIVVLAVIGLLIATTAVFVLVRERAPRGQSGSDYDRRRSHGTCMSTGEERGDGGRSGRTSRSRRVQSVGGPARSVGREPAKRDSATRGAVGRD</sequence>
<dbReference type="Pfam" id="PF07690">
    <property type="entry name" value="MFS_1"/>
    <property type="match status" value="1"/>
</dbReference>
<feature type="transmembrane region" description="Helical" evidence="7">
    <location>
        <begin position="113"/>
        <end position="130"/>
    </location>
</feature>
<feature type="transmembrane region" description="Helical" evidence="7">
    <location>
        <begin position="53"/>
        <end position="75"/>
    </location>
</feature>
<proteinExistence type="predicted"/>
<dbReference type="InterPro" id="IPR020846">
    <property type="entry name" value="MFS_dom"/>
</dbReference>